<keyword evidence="4" id="KW-1185">Reference proteome</keyword>
<organism evidence="3 4">
    <name type="scientific">Phytoactinopolyspora halophila</name>
    <dbReference type="NCBI Taxonomy" id="1981511"/>
    <lineage>
        <taxon>Bacteria</taxon>
        <taxon>Bacillati</taxon>
        <taxon>Actinomycetota</taxon>
        <taxon>Actinomycetes</taxon>
        <taxon>Jiangellales</taxon>
        <taxon>Jiangellaceae</taxon>
        <taxon>Phytoactinopolyspora</taxon>
    </lineage>
</organism>
<dbReference type="Gene3D" id="3.40.50.1820">
    <property type="entry name" value="alpha/beta hydrolase"/>
    <property type="match status" value="1"/>
</dbReference>
<dbReference type="InterPro" id="IPR050585">
    <property type="entry name" value="Xaa-Pro_dipeptidyl-ppase/CocE"/>
</dbReference>
<feature type="region of interest" description="Disordered" evidence="1">
    <location>
        <begin position="104"/>
        <end position="124"/>
    </location>
</feature>
<feature type="compositionally biased region" description="Basic and acidic residues" evidence="1">
    <location>
        <begin position="104"/>
        <end position="123"/>
    </location>
</feature>
<dbReference type="Pfam" id="PF00326">
    <property type="entry name" value="Peptidase_S9"/>
    <property type="match status" value="1"/>
</dbReference>
<protein>
    <submittedName>
        <fullName evidence="3">S9 family peptidase</fullName>
    </submittedName>
</protein>
<evidence type="ECO:0000256" key="1">
    <source>
        <dbReference type="SAM" id="MobiDB-lite"/>
    </source>
</evidence>
<evidence type="ECO:0000259" key="2">
    <source>
        <dbReference type="Pfam" id="PF00326"/>
    </source>
</evidence>
<dbReference type="OrthoDB" id="128799at2"/>
<proteinExistence type="predicted"/>
<dbReference type="InterPro" id="IPR001375">
    <property type="entry name" value="Peptidase_S9_cat"/>
</dbReference>
<comment type="caution">
    <text evidence="3">The sequence shown here is derived from an EMBL/GenBank/DDBJ whole genome shotgun (WGS) entry which is preliminary data.</text>
</comment>
<dbReference type="AlphaFoldDB" id="A0A329QVL0"/>
<evidence type="ECO:0000313" key="4">
    <source>
        <dbReference type="Proteomes" id="UP000250462"/>
    </source>
</evidence>
<dbReference type="SUPFAM" id="SSF69322">
    <property type="entry name" value="Tricorn protease domain 2"/>
    <property type="match status" value="1"/>
</dbReference>
<feature type="domain" description="Peptidase S9 prolyl oligopeptidase catalytic" evidence="2">
    <location>
        <begin position="447"/>
        <end position="652"/>
    </location>
</feature>
<dbReference type="InterPro" id="IPR011042">
    <property type="entry name" value="6-blade_b-propeller_TolB-like"/>
</dbReference>
<dbReference type="SUPFAM" id="SSF53474">
    <property type="entry name" value="alpha/beta-Hydrolases"/>
    <property type="match status" value="1"/>
</dbReference>
<sequence>MTRTAPHGTWQSSIDARSVAEVDGRPGWVSQYGGELWWTEPRPTEGGRLALLRGTGDVVLPPPWNVRSRVHEYGGRAYVIAPAPGGAGPAVVFSEFSDQRLYRYEPEAGERPEPLTPEPDRPAGLRYVEPVTAPDGHEIWCIREELTGPEPTDVRRCVVAVPLDGSGATKPEAVRELVADTHFLSCPRPSPDGSWLSWIGWNHPAMPWDSTLLRVARVRADGSVGEPVTVAGGAGQAIVQAEWESDGALLYAADPVGWWNLHRVELDADGHPAGAPVNLCPREEEFGGPLWQLGMQWFTPLGGGRVAVIHGRAATRLSILDTAGSRGELAAVEPESGVGFTEWAPTLAPSIAGVAGSDEEPYRVVAVDPDTLVATDVTRPRTPPGVADGHLPRAQARTFSGPGGRDIHAIVSPPRNDEFTGPSGELAPYVVFAHGGPTSRVPMVADLEVAYFTSRGIGVVEVNYGGSTGHGREYRERLRENWGVVDVEDCVAVARALADEGTADPQRLAIRGGSAGGWTAAAALTFTDVFACGVIQYPILDLVGWRTGETHDFESQYLESLVGPWPAVEQRYRERSPMTFPERVSAPFLLMQGLEDEICPPVQAERFVAAVAGRGVPHAYLTFDGEQHGFRKAETIVAALEAELSLYARVFGFEPADDLPPLSLHT</sequence>
<evidence type="ECO:0000313" key="3">
    <source>
        <dbReference type="EMBL" id="RAW16454.1"/>
    </source>
</evidence>
<dbReference type="PANTHER" id="PTHR43056:SF5">
    <property type="entry name" value="PEPTIDASE S9 PROLYL OLIGOPEPTIDASE CATALYTIC DOMAIN-CONTAINING PROTEIN"/>
    <property type="match status" value="1"/>
</dbReference>
<reference evidence="3 4" key="1">
    <citation type="submission" date="2018-06" db="EMBL/GenBank/DDBJ databases">
        <title>Phytoactinopolyspora halophila sp. nov., a novel halophilic actinomycete isolated from a saline soil in China.</title>
        <authorList>
            <person name="Tang S.-K."/>
        </authorList>
    </citation>
    <scope>NUCLEOTIDE SEQUENCE [LARGE SCALE GENOMIC DNA]</scope>
    <source>
        <strain evidence="3 4">YIM 96934</strain>
    </source>
</reference>
<dbReference type="GO" id="GO:0008236">
    <property type="term" value="F:serine-type peptidase activity"/>
    <property type="evidence" value="ECO:0007669"/>
    <property type="project" value="InterPro"/>
</dbReference>
<dbReference type="GO" id="GO:0006508">
    <property type="term" value="P:proteolysis"/>
    <property type="evidence" value="ECO:0007669"/>
    <property type="project" value="InterPro"/>
</dbReference>
<accession>A0A329QVL0</accession>
<dbReference type="InterPro" id="IPR029058">
    <property type="entry name" value="AB_hydrolase_fold"/>
</dbReference>
<dbReference type="Proteomes" id="UP000250462">
    <property type="component" value="Unassembled WGS sequence"/>
</dbReference>
<dbReference type="EMBL" id="QMIG01000004">
    <property type="protein sequence ID" value="RAW16454.1"/>
    <property type="molecule type" value="Genomic_DNA"/>
</dbReference>
<gene>
    <name evidence="3" type="ORF">DPM12_07490</name>
</gene>
<dbReference type="PANTHER" id="PTHR43056">
    <property type="entry name" value="PEPTIDASE S9 PROLYL OLIGOPEPTIDASE"/>
    <property type="match status" value="1"/>
</dbReference>
<name>A0A329QVL0_9ACTN</name>
<dbReference type="RefSeq" id="WP_112257664.1">
    <property type="nucleotide sequence ID" value="NZ_QMIG01000004.1"/>
</dbReference>
<dbReference type="Gene3D" id="2.120.10.30">
    <property type="entry name" value="TolB, C-terminal domain"/>
    <property type="match status" value="1"/>
</dbReference>